<dbReference type="GO" id="GO:0005509">
    <property type="term" value="F:calcium ion binding"/>
    <property type="evidence" value="ECO:0007669"/>
    <property type="project" value="InterPro"/>
</dbReference>
<feature type="region of interest" description="Disordered" evidence="1">
    <location>
        <begin position="21"/>
        <end position="88"/>
    </location>
</feature>
<evidence type="ECO:0000313" key="4">
    <source>
        <dbReference type="EMBL" id="VEV98575.1"/>
    </source>
</evidence>
<dbReference type="Pfam" id="PF13202">
    <property type="entry name" value="EF-hand_5"/>
    <property type="match status" value="2"/>
</dbReference>
<keyword evidence="2" id="KW-0732">Signal</keyword>
<accession>A0A653E7A2</accession>
<dbReference type="PROSITE" id="PS00018">
    <property type="entry name" value="EF_HAND_1"/>
    <property type="match status" value="1"/>
</dbReference>
<dbReference type="SUPFAM" id="SSF47473">
    <property type="entry name" value="EF-hand"/>
    <property type="match status" value="1"/>
</dbReference>
<feature type="domain" description="EF-hand" evidence="3">
    <location>
        <begin position="53"/>
        <end position="88"/>
    </location>
</feature>
<dbReference type="PROSITE" id="PS50222">
    <property type="entry name" value="EF_HAND_2"/>
    <property type="match status" value="1"/>
</dbReference>
<sequence length="88" mass="9258">MKRTTLAVLFAIAATVLVAGCSGPKHKGGGRPDPATMIERMDANGDGKLSQSEVKGPLAEHFSDVDSNKDGVLSLDELQNMPKPQGRP</sequence>
<name>A0A653E7A2_9PSED</name>
<dbReference type="AlphaFoldDB" id="A0A653E7A2"/>
<evidence type="ECO:0000259" key="3">
    <source>
        <dbReference type="PROSITE" id="PS50222"/>
    </source>
</evidence>
<evidence type="ECO:0000256" key="1">
    <source>
        <dbReference type="SAM" id="MobiDB-lite"/>
    </source>
</evidence>
<organism evidence="4">
    <name type="scientific">Pseudomonas marincola</name>
    <dbReference type="NCBI Taxonomy" id="437900"/>
    <lineage>
        <taxon>Bacteria</taxon>
        <taxon>Pseudomonadati</taxon>
        <taxon>Pseudomonadota</taxon>
        <taxon>Gammaproteobacteria</taxon>
        <taxon>Pseudomonadales</taxon>
        <taxon>Pseudomonadaceae</taxon>
        <taxon>Pseudomonas</taxon>
    </lineage>
</organism>
<dbReference type="CDD" id="cd00051">
    <property type="entry name" value="EFh"/>
    <property type="match status" value="1"/>
</dbReference>
<dbReference type="RefSeq" id="WP_150549693.1">
    <property type="nucleotide sequence ID" value="NZ_JBALWF010000017.1"/>
</dbReference>
<feature type="signal peptide" evidence="2">
    <location>
        <begin position="1"/>
        <end position="19"/>
    </location>
</feature>
<dbReference type="InterPro" id="IPR002048">
    <property type="entry name" value="EF_hand_dom"/>
</dbReference>
<evidence type="ECO:0000256" key="2">
    <source>
        <dbReference type="SAM" id="SignalP"/>
    </source>
</evidence>
<feature type="chain" id="PRO_5025050497" description="EF-hand domain-containing protein" evidence="2">
    <location>
        <begin position="20"/>
        <end position="88"/>
    </location>
</feature>
<dbReference type="InterPro" id="IPR011992">
    <property type="entry name" value="EF-hand-dom_pair"/>
</dbReference>
<dbReference type="PROSITE" id="PS51257">
    <property type="entry name" value="PROKAR_LIPOPROTEIN"/>
    <property type="match status" value="1"/>
</dbReference>
<gene>
    <name evidence="4" type="ORF">PMYSY11_3531</name>
</gene>
<dbReference type="Gene3D" id="1.10.238.10">
    <property type="entry name" value="EF-hand"/>
    <property type="match status" value="1"/>
</dbReference>
<reference evidence="4" key="1">
    <citation type="submission" date="2019-02" db="EMBL/GenBank/DDBJ databases">
        <authorList>
            <consortium name="Genoscope - CEA"/>
            <person name="William W."/>
        </authorList>
    </citation>
    <scope>NUCLEOTIDE SEQUENCE [LARGE SCALE GENOMIC DNA]</scope>
    <source>
        <strain evidence="4">YSy11</strain>
    </source>
</reference>
<dbReference type="InterPro" id="IPR018247">
    <property type="entry name" value="EF_Hand_1_Ca_BS"/>
</dbReference>
<proteinExistence type="predicted"/>
<dbReference type="EMBL" id="LR215729">
    <property type="protein sequence ID" value="VEV98575.1"/>
    <property type="molecule type" value="Genomic_DNA"/>
</dbReference>
<protein>
    <recommendedName>
        <fullName evidence="3">EF-hand domain-containing protein</fullName>
    </recommendedName>
</protein>